<reference evidence="2 3" key="1">
    <citation type="submission" date="2024-01" db="EMBL/GenBank/DDBJ databases">
        <title>A draft genome for the cacao thread blight pathogen Marasmiellus scandens.</title>
        <authorList>
            <person name="Baruah I.K."/>
            <person name="Leung J."/>
            <person name="Bukari Y."/>
            <person name="Amoako-Attah I."/>
            <person name="Meinhardt L.W."/>
            <person name="Bailey B.A."/>
            <person name="Cohen S.P."/>
        </authorList>
    </citation>
    <scope>NUCLEOTIDE SEQUENCE [LARGE SCALE GENOMIC DNA]</scope>
    <source>
        <strain evidence="2 3">GH-19</strain>
    </source>
</reference>
<evidence type="ECO:0000256" key="1">
    <source>
        <dbReference type="SAM" id="MobiDB-lite"/>
    </source>
</evidence>
<accession>A0ABR1J2Y2</accession>
<name>A0ABR1J2Y2_9AGAR</name>
<feature type="region of interest" description="Disordered" evidence="1">
    <location>
        <begin position="1"/>
        <end position="33"/>
    </location>
</feature>
<feature type="compositionally biased region" description="Low complexity" evidence="1">
    <location>
        <begin position="12"/>
        <end position="22"/>
    </location>
</feature>
<feature type="region of interest" description="Disordered" evidence="1">
    <location>
        <begin position="59"/>
        <end position="129"/>
    </location>
</feature>
<comment type="caution">
    <text evidence="2">The sequence shown here is derived from an EMBL/GenBank/DDBJ whole genome shotgun (WGS) entry which is preliminary data.</text>
</comment>
<dbReference type="EMBL" id="JBANRG010000037">
    <property type="protein sequence ID" value="KAK7448885.1"/>
    <property type="molecule type" value="Genomic_DNA"/>
</dbReference>
<dbReference type="Proteomes" id="UP001498398">
    <property type="component" value="Unassembled WGS sequence"/>
</dbReference>
<sequence>MANDLNSQQNNPSISRIPPSISDGHDPFRQNTLFNSQYGTFPMHTSYSLPNNHLFHEGHTSSPLPVASPFTEGSPVGYSSSQNLSHHPSSPVPSVSGSFESQAPSEAFSVISTPPESPAPASTSNSPDVAAGSVATVVTLSTLAKSQSDHETWMKTANIYEFPWAWNRAHPGLNIHQGPLPDNVYDISGHILHLKSIRQAVLESAPPLAPYDAELMDSLEEARQMGVPDLDAMAQVEADRIRLQRARPRCWELLDAEFPSITSTYTLGERQFEPSDVDILGNAFSKAQQASESSSENIARAAADTLLTLVWGKDKRIRDCSSQDAKIFNVKNISNKRFEAEKVLGDYSEVDRYCFTVYGTMSTTSLSAWNVNNNFLSLAGFVAEFKSVDLLQGKRQLMGYMAPIAATHAVLSINHPIFGLLVTPHATKVYACKAQREKDGSLKYMFQEYHDFGGGLYRPDVFLTFHNWLEEHHRWWKTVVRHELDERMRSEDGKDKLYKAARNLYCRENQDGFQNWRSLDSRNDYVGLFVKPRVESLDELYDEGSEDDAGYHHPQVY</sequence>
<evidence type="ECO:0000313" key="2">
    <source>
        <dbReference type="EMBL" id="KAK7448885.1"/>
    </source>
</evidence>
<gene>
    <name evidence="2" type="ORF">VKT23_013617</name>
</gene>
<keyword evidence="3" id="KW-1185">Reference proteome</keyword>
<organism evidence="2 3">
    <name type="scientific">Marasmiellus scandens</name>
    <dbReference type="NCBI Taxonomy" id="2682957"/>
    <lineage>
        <taxon>Eukaryota</taxon>
        <taxon>Fungi</taxon>
        <taxon>Dikarya</taxon>
        <taxon>Basidiomycota</taxon>
        <taxon>Agaricomycotina</taxon>
        <taxon>Agaricomycetes</taxon>
        <taxon>Agaricomycetidae</taxon>
        <taxon>Agaricales</taxon>
        <taxon>Marasmiineae</taxon>
        <taxon>Omphalotaceae</taxon>
        <taxon>Marasmiellus</taxon>
    </lineage>
</organism>
<feature type="compositionally biased region" description="Polar residues" evidence="1">
    <location>
        <begin position="1"/>
        <end position="11"/>
    </location>
</feature>
<proteinExistence type="predicted"/>
<feature type="compositionally biased region" description="Low complexity" evidence="1">
    <location>
        <begin position="79"/>
        <end position="96"/>
    </location>
</feature>
<evidence type="ECO:0000313" key="3">
    <source>
        <dbReference type="Proteomes" id="UP001498398"/>
    </source>
</evidence>
<protein>
    <submittedName>
        <fullName evidence="2">Uncharacterized protein</fullName>
    </submittedName>
</protein>